<proteinExistence type="predicted"/>
<dbReference type="EMBL" id="JAGYWB010000011">
    <property type="protein sequence ID" value="KAI0504087.1"/>
    <property type="molecule type" value="Genomic_DNA"/>
</dbReference>
<organism evidence="1 2">
    <name type="scientific">Dendrobium nobile</name>
    <name type="common">Orchid</name>
    <dbReference type="NCBI Taxonomy" id="94219"/>
    <lineage>
        <taxon>Eukaryota</taxon>
        <taxon>Viridiplantae</taxon>
        <taxon>Streptophyta</taxon>
        <taxon>Embryophyta</taxon>
        <taxon>Tracheophyta</taxon>
        <taxon>Spermatophyta</taxon>
        <taxon>Magnoliopsida</taxon>
        <taxon>Liliopsida</taxon>
        <taxon>Asparagales</taxon>
        <taxon>Orchidaceae</taxon>
        <taxon>Epidendroideae</taxon>
        <taxon>Malaxideae</taxon>
        <taxon>Dendrobiinae</taxon>
        <taxon>Dendrobium</taxon>
    </lineage>
</organism>
<protein>
    <submittedName>
        <fullName evidence="1">Uncharacterized protein</fullName>
    </submittedName>
</protein>
<evidence type="ECO:0000313" key="1">
    <source>
        <dbReference type="EMBL" id="KAI0504087.1"/>
    </source>
</evidence>
<dbReference type="AlphaFoldDB" id="A0A8T3B3D1"/>
<name>A0A8T3B3D1_DENNO</name>
<gene>
    <name evidence="1" type="ORF">KFK09_015034</name>
</gene>
<accession>A0A8T3B3D1</accession>
<dbReference type="Proteomes" id="UP000829196">
    <property type="component" value="Unassembled WGS sequence"/>
</dbReference>
<sequence>MILFRESIMFTSNATESFHSKCGSNGLFHTFDNHNSSIEILHMTSKEIEFLSRYIEGWEECLLQYDFTNGNVGEDQYHLNYVASTSIKNDDWLLDHGTK</sequence>
<comment type="caution">
    <text evidence="1">The sequence shown here is derived from an EMBL/GenBank/DDBJ whole genome shotgun (WGS) entry which is preliminary data.</text>
</comment>
<keyword evidence="2" id="KW-1185">Reference proteome</keyword>
<evidence type="ECO:0000313" key="2">
    <source>
        <dbReference type="Proteomes" id="UP000829196"/>
    </source>
</evidence>
<reference evidence="1" key="1">
    <citation type="journal article" date="2022" name="Front. Genet.">
        <title>Chromosome-Scale Assembly of the Dendrobium nobile Genome Provides Insights Into the Molecular Mechanism of the Biosynthesis of the Medicinal Active Ingredient of Dendrobium.</title>
        <authorList>
            <person name="Xu Q."/>
            <person name="Niu S.-C."/>
            <person name="Li K.-L."/>
            <person name="Zheng P.-J."/>
            <person name="Zhang X.-J."/>
            <person name="Jia Y."/>
            <person name="Liu Y."/>
            <person name="Niu Y.-X."/>
            <person name="Yu L.-H."/>
            <person name="Chen D.-F."/>
            <person name="Zhang G.-Q."/>
        </authorList>
    </citation>
    <scope>NUCLEOTIDE SEQUENCE</scope>
    <source>
        <tissue evidence="1">Leaf</tissue>
    </source>
</reference>
<dbReference type="OrthoDB" id="10254310at2759"/>